<proteinExistence type="predicted"/>
<evidence type="ECO:0000259" key="1">
    <source>
        <dbReference type="Pfam" id="PF05685"/>
    </source>
</evidence>
<dbReference type="InterPro" id="IPR008538">
    <property type="entry name" value="Uma2"/>
</dbReference>
<dbReference type="RefSeq" id="WP_230841531.1">
    <property type="nucleotide sequence ID" value="NZ_CP063845.1"/>
</dbReference>
<keyword evidence="2" id="KW-0378">Hydrolase</keyword>
<dbReference type="SUPFAM" id="SSF52980">
    <property type="entry name" value="Restriction endonuclease-like"/>
    <property type="match status" value="1"/>
</dbReference>
<dbReference type="EMBL" id="CP063845">
    <property type="protein sequence ID" value="UFP94480.1"/>
    <property type="molecule type" value="Genomic_DNA"/>
</dbReference>
<evidence type="ECO:0000313" key="2">
    <source>
        <dbReference type="EMBL" id="UFP94480.1"/>
    </source>
</evidence>
<reference evidence="2 3" key="1">
    <citation type="journal article" date="2021" name="Genome Biol. Evol.">
        <title>Complete Genome Sequencing of a Novel Gloeobacter Species from a Waterfall Cave in Mexico.</title>
        <authorList>
            <person name="Saw J.H."/>
            <person name="Cardona T."/>
            <person name="Montejano G."/>
        </authorList>
    </citation>
    <scope>NUCLEOTIDE SEQUENCE [LARGE SCALE GENOMIC DNA]</scope>
    <source>
        <strain evidence="2">MG652769</strain>
    </source>
</reference>
<keyword evidence="3" id="KW-1185">Reference proteome</keyword>
<keyword evidence="2" id="KW-0255">Endonuclease</keyword>
<dbReference type="Pfam" id="PF05685">
    <property type="entry name" value="Uma2"/>
    <property type="match status" value="1"/>
</dbReference>
<keyword evidence="2" id="KW-0540">Nuclease</keyword>
<dbReference type="CDD" id="cd06260">
    <property type="entry name" value="DUF820-like"/>
    <property type="match status" value="1"/>
</dbReference>
<gene>
    <name evidence="2" type="ORF">ISF26_22520</name>
</gene>
<dbReference type="GO" id="GO:0004519">
    <property type="term" value="F:endonuclease activity"/>
    <property type="evidence" value="ECO:0007669"/>
    <property type="project" value="UniProtKB-KW"/>
</dbReference>
<dbReference type="Proteomes" id="UP001054846">
    <property type="component" value="Chromosome"/>
</dbReference>
<name>A0ABY3PLI2_9CYAN</name>
<accession>A0ABY3PLI2</accession>
<organism evidence="2 3">
    <name type="scientific">Gloeobacter morelensis MG652769</name>
    <dbReference type="NCBI Taxonomy" id="2781736"/>
    <lineage>
        <taxon>Bacteria</taxon>
        <taxon>Bacillati</taxon>
        <taxon>Cyanobacteriota</taxon>
        <taxon>Cyanophyceae</taxon>
        <taxon>Gloeobacterales</taxon>
        <taxon>Gloeobacteraceae</taxon>
        <taxon>Gloeobacter</taxon>
        <taxon>Gloeobacter morelensis</taxon>
    </lineage>
</organism>
<dbReference type="PANTHER" id="PTHR47152:SF2">
    <property type="entry name" value="SLR2084 PROTEIN"/>
    <property type="match status" value="1"/>
</dbReference>
<dbReference type="PANTHER" id="PTHR47152">
    <property type="entry name" value="SLR2084 PROTEIN-RELATED"/>
    <property type="match status" value="1"/>
</dbReference>
<dbReference type="Gene3D" id="3.90.1570.10">
    <property type="entry name" value="tt1808, chain A"/>
    <property type="match status" value="1"/>
</dbReference>
<feature type="domain" description="Putative restriction endonuclease" evidence="1">
    <location>
        <begin position="35"/>
        <end position="179"/>
    </location>
</feature>
<dbReference type="InterPro" id="IPR011335">
    <property type="entry name" value="Restrct_endonuc-II-like"/>
</dbReference>
<sequence>MIKISDATWNTSTAEQDHTIVLHDVTWQAFQSILKALPEGRSVRLAYYRGTLILMSPSKKHEWVNRLLERLIVALCEELNVAVESLGSTLWEGEFVASGIEPDSCFYIQNELSIRGKEKIDLSVDPPPDLMIEVDITNSSKGKLPIYAALGIPELWIYDGNQLSIYHLQQNLYVESQTSLAFECVPALQLTSFIQLAQSEGMSSAVANARIWFRQQIGVGLRLAEDAEAD</sequence>
<dbReference type="InterPro" id="IPR012296">
    <property type="entry name" value="Nuclease_put_TT1808"/>
</dbReference>
<evidence type="ECO:0000313" key="3">
    <source>
        <dbReference type="Proteomes" id="UP001054846"/>
    </source>
</evidence>
<protein>
    <submittedName>
        <fullName evidence="2">Uma2 family endonuclease</fullName>
    </submittedName>
</protein>